<dbReference type="EMBL" id="CM037153">
    <property type="protein sequence ID" value="KAH7857188.1"/>
    <property type="molecule type" value="Genomic_DNA"/>
</dbReference>
<sequence>MDDDGEGIYEFQPTMKFTQEDISELNDIINLTATRNVEEISKCYKSFDSTNDYGGNIEKEMPKVDNVEYLKSLLIENFSTREELIARVHNVASMEGYVTTIRRSKADRYVVIGCDRGKGKASEDFEPIEVLDDKEMAPKEDSKNKRMWNRNPLEGCPRGDVDASEFLVLMGARTKMGGFEHGLLGEYIWESGNRITAIGRSLCVQIMVQSLPQSSMLATFVINRSRRSATVVALPSYCTQEALVYVAEECPDLRNLELPRNLDSDLMLKIPNLISKWKNLEHLTLNYSFEIPIIAEISIHCKNFYSLTVRRARIGSDEASAIVTLLPNIRYLELSDGCVLNENLLRVLQGCKELVHLDSTKPGDSETLQRFRKPSAMTEKNASGSESLKRDATLDVSDPYSLHHSDHPENLNKRDEKEKVMLNKRDEKEKVMQFLMGLNENYAPPSSSSDGPRLTTEEYNQVMAMIRKNNDGNSPHFANATEIQPFLDPITPKPVEPVCCGTDNPHNNTSSSSLSSIPNPTEPTTLDSPPVQPPSPIPCLCRSERVKQPNTMLRDFHLYNMAMVVPGQSPSLSGISDVRRDSDLQIQKSMIALAGPCS</sequence>
<keyword evidence="2" id="KW-1185">Reference proteome</keyword>
<dbReference type="Proteomes" id="UP000828048">
    <property type="component" value="Chromosome 3"/>
</dbReference>
<reference evidence="1 2" key="1">
    <citation type="journal article" date="2021" name="Hortic Res">
        <title>High-quality reference genome and annotation aids understanding of berry development for evergreen blueberry (Vaccinium darrowii).</title>
        <authorList>
            <person name="Yu J."/>
            <person name="Hulse-Kemp A.M."/>
            <person name="Babiker E."/>
            <person name="Staton M."/>
        </authorList>
    </citation>
    <scope>NUCLEOTIDE SEQUENCE [LARGE SCALE GENOMIC DNA]</scope>
    <source>
        <strain evidence="2">cv. NJ 8807/NJ 8810</strain>
        <tissue evidence="1">Young leaf</tissue>
    </source>
</reference>
<protein>
    <submittedName>
        <fullName evidence="1">Uncharacterized protein</fullName>
    </submittedName>
</protein>
<evidence type="ECO:0000313" key="2">
    <source>
        <dbReference type="Proteomes" id="UP000828048"/>
    </source>
</evidence>
<evidence type="ECO:0000313" key="1">
    <source>
        <dbReference type="EMBL" id="KAH7857188.1"/>
    </source>
</evidence>
<accession>A0ACB7YV71</accession>
<proteinExistence type="predicted"/>
<comment type="caution">
    <text evidence="1">The sequence shown here is derived from an EMBL/GenBank/DDBJ whole genome shotgun (WGS) entry which is preliminary data.</text>
</comment>
<gene>
    <name evidence="1" type="ORF">Vadar_009970</name>
</gene>
<organism evidence="1 2">
    <name type="scientific">Vaccinium darrowii</name>
    <dbReference type="NCBI Taxonomy" id="229202"/>
    <lineage>
        <taxon>Eukaryota</taxon>
        <taxon>Viridiplantae</taxon>
        <taxon>Streptophyta</taxon>
        <taxon>Embryophyta</taxon>
        <taxon>Tracheophyta</taxon>
        <taxon>Spermatophyta</taxon>
        <taxon>Magnoliopsida</taxon>
        <taxon>eudicotyledons</taxon>
        <taxon>Gunneridae</taxon>
        <taxon>Pentapetalae</taxon>
        <taxon>asterids</taxon>
        <taxon>Ericales</taxon>
        <taxon>Ericaceae</taxon>
        <taxon>Vaccinioideae</taxon>
        <taxon>Vaccinieae</taxon>
        <taxon>Vaccinium</taxon>
    </lineage>
</organism>
<name>A0ACB7YV71_9ERIC</name>